<keyword evidence="3" id="KW-1185">Reference proteome</keyword>
<name>A0AAW1K3A9_POPJA</name>
<evidence type="ECO:0000313" key="3">
    <source>
        <dbReference type="Proteomes" id="UP001458880"/>
    </source>
</evidence>
<feature type="region of interest" description="Disordered" evidence="1">
    <location>
        <begin position="59"/>
        <end position="84"/>
    </location>
</feature>
<evidence type="ECO:0000313" key="2">
    <source>
        <dbReference type="EMBL" id="KAK9712381.1"/>
    </source>
</evidence>
<feature type="compositionally biased region" description="Basic and acidic residues" evidence="1">
    <location>
        <begin position="62"/>
        <end position="84"/>
    </location>
</feature>
<evidence type="ECO:0000256" key="1">
    <source>
        <dbReference type="SAM" id="MobiDB-lite"/>
    </source>
</evidence>
<dbReference type="Proteomes" id="UP001458880">
    <property type="component" value="Unassembled WGS sequence"/>
</dbReference>
<protein>
    <submittedName>
        <fullName evidence="2">Uncharacterized protein</fullName>
    </submittedName>
</protein>
<dbReference type="AlphaFoldDB" id="A0AAW1K3A9"/>
<organism evidence="2 3">
    <name type="scientific">Popillia japonica</name>
    <name type="common">Japanese beetle</name>
    <dbReference type="NCBI Taxonomy" id="7064"/>
    <lineage>
        <taxon>Eukaryota</taxon>
        <taxon>Metazoa</taxon>
        <taxon>Ecdysozoa</taxon>
        <taxon>Arthropoda</taxon>
        <taxon>Hexapoda</taxon>
        <taxon>Insecta</taxon>
        <taxon>Pterygota</taxon>
        <taxon>Neoptera</taxon>
        <taxon>Endopterygota</taxon>
        <taxon>Coleoptera</taxon>
        <taxon>Polyphaga</taxon>
        <taxon>Scarabaeiformia</taxon>
        <taxon>Scarabaeidae</taxon>
        <taxon>Rutelinae</taxon>
        <taxon>Popillia</taxon>
    </lineage>
</organism>
<proteinExistence type="predicted"/>
<comment type="caution">
    <text evidence="2">The sequence shown here is derived from an EMBL/GenBank/DDBJ whole genome shotgun (WGS) entry which is preliminary data.</text>
</comment>
<accession>A0AAW1K3A9</accession>
<dbReference type="EMBL" id="JASPKY010000264">
    <property type="protein sequence ID" value="KAK9712381.1"/>
    <property type="molecule type" value="Genomic_DNA"/>
</dbReference>
<gene>
    <name evidence="2" type="ORF">QE152_g24909</name>
</gene>
<sequence length="84" mass="9756">MQKAAPTIAKSGNEFFAAPSRDICQDTHARRYLYSEEIQLRNSRNGRYLYSEEIQLRNSRNGRAETPTHRPSKEKELVHTHAII</sequence>
<reference evidence="2 3" key="1">
    <citation type="journal article" date="2024" name="BMC Genomics">
        <title>De novo assembly and annotation of Popillia japonica's genome with initial clues to its potential as an invasive pest.</title>
        <authorList>
            <person name="Cucini C."/>
            <person name="Boschi S."/>
            <person name="Funari R."/>
            <person name="Cardaioli E."/>
            <person name="Iannotti N."/>
            <person name="Marturano G."/>
            <person name="Paoli F."/>
            <person name="Bruttini M."/>
            <person name="Carapelli A."/>
            <person name="Frati F."/>
            <person name="Nardi F."/>
        </authorList>
    </citation>
    <scope>NUCLEOTIDE SEQUENCE [LARGE SCALE GENOMIC DNA]</scope>
    <source>
        <strain evidence="2">DMR45628</strain>
    </source>
</reference>